<protein>
    <recommendedName>
        <fullName evidence="4">HTH psq-type domain-containing protein</fullName>
    </recommendedName>
</protein>
<evidence type="ECO:0000313" key="3">
    <source>
        <dbReference type="Proteomes" id="UP001634394"/>
    </source>
</evidence>
<keyword evidence="3" id="KW-1185">Reference proteome</keyword>
<gene>
    <name evidence="2" type="ORF">ACJMK2_012481</name>
</gene>
<comment type="caution">
    <text evidence="2">The sequence shown here is derived from an EMBL/GenBank/DDBJ whole genome shotgun (WGS) entry which is preliminary data.</text>
</comment>
<evidence type="ECO:0000256" key="1">
    <source>
        <dbReference type="SAM" id="Coils"/>
    </source>
</evidence>
<evidence type="ECO:0000313" key="2">
    <source>
        <dbReference type="EMBL" id="KAL3857851.1"/>
    </source>
</evidence>
<name>A0ABD3V9Z6_SINWO</name>
<dbReference type="EMBL" id="JBJQND010000013">
    <property type="protein sequence ID" value="KAL3857851.1"/>
    <property type="molecule type" value="Genomic_DNA"/>
</dbReference>
<reference evidence="2 3" key="1">
    <citation type="submission" date="2024-11" db="EMBL/GenBank/DDBJ databases">
        <title>Chromosome-level genome assembly of the freshwater bivalve Anodonta woodiana.</title>
        <authorList>
            <person name="Chen X."/>
        </authorList>
    </citation>
    <scope>NUCLEOTIDE SEQUENCE [LARGE SCALE GENOMIC DNA]</scope>
    <source>
        <strain evidence="2">MN2024</strain>
        <tissue evidence="2">Gills</tissue>
    </source>
</reference>
<proteinExistence type="predicted"/>
<dbReference type="Proteomes" id="UP001634394">
    <property type="component" value="Unassembled WGS sequence"/>
</dbReference>
<accession>A0ABD3V9Z6</accession>
<organism evidence="2 3">
    <name type="scientific">Sinanodonta woodiana</name>
    <name type="common">Chinese pond mussel</name>
    <name type="synonym">Anodonta woodiana</name>
    <dbReference type="NCBI Taxonomy" id="1069815"/>
    <lineage>
        <taxon>Eukaryota</taxon>
        <taxon>Metazoa</taxon>
        <taxon>Spiralia</taxon>
        <taxon>Lophotrochozoa</taxon>
        <taxon>Mollusca</taxon>
        <taxon>Bivalvia</taxon>
        <taxon>Autobranchia</taxon>
        <taxon>Heteroconchia</taxon>
        <taxon>Palaeoheterodonta</taxon>
        <taxon>Unionida</taxon>
        <taxon>Unionoidea</taxon>
        <taxon>Unionidae</taxon>
        <taxon>Unioninae</taxon>
        <taxon>Sinanodonta</taxon>
    </lineage>
</organism>
<keyword evidence="1" id="KW-0175">Coiled coil</keyword>
<evidence type="ECO:0008006" key="4">
    <source>
        <dbReference type="Google" id="ProtNLM"/>
    </source>
</evidence>
<dbReference type="AlphaFoldDB" id="A0ABD3V9Z6"/>
<sequence>MPNKAKYLSVNDIQNIIKLRGKEQPKNIAAKYKIGLTRLYKIWTDASSDKKFPGGFAGTVAGQHLTSQIEAVQQEIDKQRDKHKNLQDLLKKYNEENKRLVNRIEKQEKHLTVQIAKIIKNKEETATIDEFLAIWKQKKDDYIKIKNEVKHNEELIKQQQDQLKKSQIAITENKKLIEQRNIEDEEIQKTLASDNSELEQQLNEVYEIKKDMVPHIYNFDFDFDKLINPTPANSAPNSPTLIKSGTQQPLTIDTTIANKSTPVNSVPNSPVVKQIINNSAIDKINTVNSAPNSPAVINKHLAAARSVTMK</sequence>
<feature type="coiled-coil region" evidence="1">
    <location>
        <begin position="62"/>
        <end position="110"/>
    </location>
</feature>